<comment type="caution">
    <text evidence="6">The sequence shown here is derived from an EMBL/GenBank/DDBJ whole genome shotgun (WGS) entry which is preliminary data.</text>
</comment>
<evidence type="ECO:0000313" key="6">
    <source>
        <dbReference type="EMBL" id="GBG07932.1"/>
    </source>
</evidence>
<dbReference type="RefSeq" id="WP_108992902.1">
    <property type="nucleotide sequence ID" value="NZ_BDQX01000116.1"/>
</dbReference>
<dbReference type="SUPFAM" id="SSF51735">
    <property type="entry name" value="NAD(P)-binding Rossmann-fold domains"/>
    <property type="match status" value="1"/>
</dbReference>
<evidence type="ECO:0000259" key="5">
    <source>
        <dbReference type="Pfam" id="PF02826"/>
    </source>
</evidence>
<accession>A0A2R5EMR4</accession>
<dbReference type="SUPFAM" id="SSF52283">
    <property type="entry name" value="Formate/glycerate dehydrogenase catalytic domain-like"/>
    <property type="match status" value="1"/>
</dbReference>
<dbReference type="InterPro" id="IPR006139">
    <property type="entry name" value="D-isomer_2_OHA_DH_cat_dom"/>
</dbReference>
<dbReference type="GO" id="GO:0051287">
    <property type="term" value="F:NAD binding"/>
    <property type="evidence" value="ECO:0007669"/>
    <property type="project" value="InterPro"/>
</dbReference>
<dbReference type="Proteomes" id="UP000245202">
    <property type="component" value="Unassembled WGS sequence"/>
</dbReference>
<keyword evidence="2 3" id="KW-0560">Oxidoreductase</keyword>
<dbReference type="GO" id="GO:0016618">
    <property type="term" value="F:hydroxypyruvate reductase [NAD(P)H] activity"/>
    <property type="evidence" value="ECO:0007669"/>
    <property type="project" value="TreeGrafter"/>
</dbReference>
<dbReference type="PANTHER" id="PTHR10996:SF283">
    <property type="entry name" value="GLYOXYLATE_HYDROXYPYRUVATE REDUCTASE B"/>
    <property type="match status" value="1"/>
</dbReference>
<protein>
    <submittedName>
        <fullName evidence="6">D-glycerate dehydrogenase</fullName>
    </submittedName>
</protein>
<evidence type="ECO:0000313" key="7">
    <source>
        <dbReference type="Proteomes" id="UP000245202"/>
    </source>
</evidence>
<gene>
    <name evidence="6" type="ORF">PAT3040_02497</name>
</gene>
<dbReference type="PROSITE" id="PS00065">
    <property type="entry name" value="D_2_HYDROXYACID_DH_1"/>
    <property type="match status" value="1"/>
</dbReference>
<comment type="similarity">
    <text evidence="1 3">Belongs to the D-isomer specific 2-hydroxyacid dehydrogenase family.</text>
</comment>
<dbReference type="InterPro" id="IPR036291">
    <property type="entry name" value="NAD(P)-bd_dom_sf"/>
</dbReference>
<dbReference type="Pfam" id="PF02826">
    <property type="entry name" value="2-Hacid_dh_C"/>
    <property type="match status" value="1"/>
</dbReference>
<evidence type="ECO:0000256" key="1">
    <source>
        <dbReference type="ARBA" id="ARBA00005854"/>
    </source>
</evidence>
<dbReference type="Pfam" id="PF00389">
    <property type="entry name" value="2-Hacid_dh"/>
    <property type="match status" value="1"/>
</dbReference>
<feature type="domain" description="D-isomer specific 2-hydroxyacid dehydrogenase NAD-binding" evidence="5">
    <location>
        <begin position="108"/>
        <end position="287"/>
    </location>
</feature>
<dbReference type="CDD" id="cd05301">
    <property type="entry name" value="GDH"/>
    <property type="match status" value="1"/>
</dbReference>
<dbReference type="InterPro" id="IPR006140">
    <property type="entry name" value="D-isomer_DH_NAD-bd"/>
</dbReference>
<dbReference type="InterPro" id="IPR050223">
    <property type="entry name" value="D-isomer_2-hydroxyacid_DH"/>
</dbReference>
<sequence length="323" mass="35945">MKPQVFVDRQLAPEVVQWLSQHCELDMWTEGDTITRDALQQRLSNADGFITSGRRIDEELLNAAPKLKVVSSISVGYNHFDIEAMKQRGVIGTHTPYVLDDTVADLAFALMLGSARRVAELDRYVRDGNWKRGDGENLFGVDVHHATIGIIGMGRIGEAVAKRARFGFDMNVQYYNRTRKPEAEERYEAAYVDLNTLLSTSDFVVMLAPLTEETRDMMGQEQFSRMKSSAIFINVSRGATVDEDALYEALEKGKIRGAGLDVFKQEPLDGGHPLLRLSNVLVLPHLGSATTKTRIVMARAAAENLVAALKGETPPYLVPEFRS</sequence>
<name>A0A2R5EMR4_9BACL</name>
<organism evidence="6 7">
    <name type="scientific">Paenibacillus agaridevorans</name>
    <dbReference type="NCBI Taxonomy" id="171404"/>
    <lineage>
        <taxon>Bacteria</taxon>
        <taxon>Bacillati</taxon>
        <taxon>Bacillota</taxon>
        <taxon>Bacilli</taxon>
        <taxon>Bacillales</taxon>
        <taxon>Paenibacillaceae</taxon>
        <taxon>Paenibacillus</taxon>
    </lineage>
</organism>
<reference evidence="6 7" key="1">
    <citation type="submission" date="2017-08" db="EMBL/GenBank/DDBJ databases">
        <title>Substantial Increase in Enzyme Production by Combined Drug-Resistance Mutations in Paenibacillus agaridevorans.</title>
        <authorList>
            <person name="Tanaka Y."/>
            <person name="Funane K."/>
            <person name="Hosaka T."/>
            <person name="Shiwa Y."/>
            <person name="Fujita N."/>
            <person name="Miyazaki T."/>
            <person name="Yoshikawa H."/>
            <person name="Murakami K."/>
            <person name="Kasahara K."/>
            <person name="Inaoka T."/>
            <person name="Hiraga Y."/>
            <person name="Ochi K."/>
        </authorList>
    </citation>
    <scope>NUCLEOTIDE SEQUENCE [LARGE SCALE GENOMIC DNA]</scope>
    <source>
        <strain evidence="6 7">T-3040</strain>
    </source>
</reference>
<dbReference type="PANTHER" id="PTHR10996">
    <property type="entry name" value="2-HYDROXYACID DEHYDROGENASE-RELATED"/>
    <property type="match status" value="1"/>
</dbReference>
<feature type="domain" description="D-isomer specific 2-hydroxyacid dehydrogenase catalytic" evidence="4">
    <location>
        <begin position="6"/>
        <end position="318"/>
    </location>
</feature>
<dbReference type="EMBL" id="BDQX01000116">
    <property type="protein sequence ID" value="GBG07932.1"/>
    <property type="molecule type" value="Genomic_DNA"/>
</dbReference>
<dbReference type="AlphaFoldDB" id="A0A2R5EMR4"/>
<dbReference type="GO" id="GO:0005829">
    <property type="term" value="C:cytosol"/>
    <property type="evidence" value="ECO:0007669"/>
    <property type="project" value="TreeGrafter"/>
</dbReference>
<dbReference type="GO" id="GO:0030267">
    <property type="term" value="F:glyoxylate reductase (NADPH) activity"/>
    <property type="evidence" value="ECO:0007669"/>
    <property type="project" value="TreeGrafter"/>
</dbReference>
<proteinExistence type="inferred from homology"/>
<dbReference type="InterPro" id="IPR029752">
    <property type="entry name" value="D-isomer_DH_CS1"/>
</dbReference>
<evidence type="ECO:0000256" key="2">
    <source>
        <dbReference type="ARBA" id="ARBA00023002"/>
    </source>
</evidence>
<keyword evidence="7" id="KW-1185">Reference proteome</keyword>
<evidence type="ECO:0000259" key="4">
    <source>
        <dbReference type="Pfam" id="PF00389"/>
    </source>
</evidence>
<dbReference type="FunFam" id="3.40.50.720:FF:000462">
    <property type="entry name" value="Glyoxylate reductase (NADP+)"/>
    <property type="match status" value="1"/>
</dbReference>
<dbReference type="Gene3D" id="3.40.50.720">
    <property type="entry name" value="NAD(P)-binding Rossmann-like Domain"/>
    <property type="match status" value="2"/>
</dbReference>
<evidence type="ECO:0000256" key="3">
    <source>
        <dbReference type="RuleBase" id="RU003719"/>
    </source>
</evidence>